<dbReference type="InterPro" id="IPR029052">
    <property type="entry name" value="Metallo-depent_PP-like"/>
</dbReference>
<proteinExistence type="predicted"/>
<protein>
    <submittedName>
        <fullName evidence="3">Metallophosphoesterase</fullName>
    </submittedName>
</protein>
<dbReference type="EMBL" id="CP073720">
    <property type="protein sequence ID" value="UWP87304.1"/>
    <property type="molecule type" value="Genomic_DNA"/>
</dbReference>
<feature type="transmembrane region" description="Helical" evidence="2">
    <location>
        <begin position="497"/>
        <end position="523"/>
    </location>
</feature>
<keyword evidence="2" id="KW-0812">Transmembrane</keyword>
<feature type="transmembrane region" description="Helical" evidence="2">
    <location>
        <begin position="399"/>
        <end position="419"/>
    </location>
</feature>
<evidence type="ECO:0000256" key="2">
    <source>
        <dbReference type="SAM" id="Phobius"/>
    </source>
</evidence>
<dbReference type="Proteomes" id="UP001059617">
    <property type="component" value="Chromosome"/>
</dbReference>
<dbReference type="RefSeq" id="WP_259867383.1">
    <property type="nucleotide sequence ID" value="NZ_BAAAST010000097.1"/>
</dbReference>
<dbReference type="Gene3D" id="3.60.21.10">
    <property type="match status" value="1"/>
</dbReference>
<dbReference type="SUPFAM" id="SSF56300">
    <property type="entry name" value="Metallo-dependent phosphatases"/>
    <property type="match status" value="1"/>
</dbReference>
<dbReference type="PANTHER" id="PTHR34211">
    <property type="entry name" value="CALCINEURIN-LIKE METALLO-PHOSPHOESTERASE SUPERFAMILY PROTEIN"/>
    <property type="match status" value="1"/>
</dbReference>
<name>A0ABY5WD72_9ACTN</name>
<feature type="transmembrane region" description="Helical" evidence="2">
    <location>
        <begin position="55"/>
        <end position="78"/>
    </location>
</feature>
<reference evidence="3" key="1">
    <citation type="submission" date="2021-04" db="EMBL/GenBank/DDBJ databases">
        <authorList>
            <person name="Hartkoorn R.C."/>
            <person name="Beaudoing E."/>
            <person name="Hot D."/>
        </authorList>
    </citation>
    <scope>NUCLEOTIDE SEQUENCE</scope>
    <source>
        <strain evidence="3">NRRL B-16292</strain>
    </source>
</reference>
<feature type="transmembrane region" description="Helical" evidence="2">
    <location>
        <begin position="463"/>
        <end position="485"/>
    </location>
</feature>
<sequence length="609" mass="67019">MPPDDMPAAPGELTAEPGDPLLPLPEEPPLETGDARPTGLDPDQMGFTPRRAVPWLSPVLLSGTAVRVVLADLFGAYLDKRELQDALPGRILREGRGYTGELTDDEWPDDGELWLDFVADTGDGFNATYSVAYLLAQPRLTVDGHELPRGEVLVLGGDQVYPTASGQQYEDRFKGPFRAALPVAPEGVQPRMYAVPGNHDWYDGLTAFLRLFVRGNEGSVGGWRTRQSRSYFAIQLPNRWWLLGIDVQAGAYIDDPQLRYFTRAAARMGPGDKIIVCPPSPSWVESTDDRKAYDSLDYFVRTVVAPTGAEVRLMLSGDLHHYARYERPERQLITCGGGGAYLYPTHELPDRIEVPPRRSLVRNPSPSREFTLAATYPTKARSRGLSLGVFWRLPWRNPVFLGLLGLLQTLTMLAFVNAADRVVAGVEQRLVTVPAALMVVIDVLGACLLAMPRSAGQRRPRHWALGLLHGAAFVGLAVLGTWAWLNLPFVDLTWPVPLLLAIVLYLPLSALAGGELFALYLLLASKVSVNVNELFAGQGITGYKGFLRLHFTADGGLTIYPVGVDRTGRRWRAAPATRPDASWFESGKPMRLRLMEPPIRIAAAGEIKE</sequence>
<evidence type="ECO:0000313" key="3">
    <source>
        <dbReference type="EMBL" id="UWP87304.1"/>
    </source>
</evidence>
<feature type="region of interest" description="Disordered" evidence="1">
    <location>
        <begin position="1"/>
        <end position="46"/>
    </location>
</feature>
<evidence type="ECO:0000313" key="4">
    <source>
        <dbReference type="Proteomes" id="UP001059617"/>
    </source>
</evidence>
<accession>A0ABY5WD72</accession>
<keyword evidence="4" id="KW-1185">Reference proteome</keyword>
<evidence type="ECO:0000256" key="1">
    <source>
        <dbReference type="SAM" id="MobiDB-lite"/>
    </source>
</evidence>
<keyword evidence="2" id="KW-0472">Membrane</keyword>
<keyword evidence="2" id="KW-1133">Transmembrane helix</keyword>
<feature type="transmembrane region" description="Helical" evidence="2">
    <location>
        <begin position="431"/>
        <end position="451"/>
    </location>
</feature>
<reference evidence="3" key="2">
    <citation type="submission" date="2022-09" db="EMBL/GenBank/DDBJ databases">
        <title>Biosynthetic gene clusters of Dactylosporangioum fulvum.</title>
        <authorList>
            <person name="Caradec T."/>
        </authorList>
    </citation>
    <scope>NUCLEOTIDE SEQUENCE</scope>
    <source>
        <strain evidence="3">NRRL B-16292</strain>
    </source>
</reference>
<organism evidence="3 4">
    <name type="scientific">Dactylosporangium fulvum</name>
    <dbReference type="NCBI Taxonomy" id="53359"/>
    <lineage>
        <taxon>Bacteria</taxon>
        <taxon>Bacillati</taxon>
        <taxon>Actinomycetota</taxon>
        <taxon>Actinomycetes</taxon>
        <taxon>Micromonosporales</taxon>
        <taxon>Micromonosporaceae</taxon>
        <taxon>Dactylosporangium</taxon>
    </lineage>
</organism>
<dbReference type="PANTHER" id="PTHR34211:SF3">
    <property type="entry name" value="CALCINEURIN-LIKE METALLO-PHOSPHOESTERASE SUPERFAMILY PROTEIN"/>
    <property type="match status" value="1"/>
</dbReference>
<gene>
    <name evidence="3" type="ORF">Dfulv_03790</name>
</gene>